<evidence type="ECO:0000256" key="2">
    <source>
        <dbReference type="PIRSR" id="PIRSR000390-2"/>
    </source>
</evidence>
<dbReference type="eggNOG" id="COG0399">
    <property type="taxonomic scope" value="Bacteria"/>
</dbReference>
<dbReference type="GO" id="GO:0030170">
    <property type="term" value="F:pyridoxal phosphate binding"/>
    <property type="evidence" value="ECO:0007669"/>
    <property type="project" value="TreeGrafter"/>
</dbReference>
<dbReference type="PIRSF" id="PIRSF000390">
    <property type="entry name" value="PLP_StrS"/>
    <property type="match status" value="1"/>
</dbReference>
<sequence length="385" mass="43240">MTQSFIPLSVPTLNGNELTYVTKAIEDEWVSTAGPYIKDFENEIKDYVNTGGAVAVQNGTSGIHIALKLLGVTEEDEVIAPTLTFIAAINPISYCGASPIFMDCDDSLGMDADKLRNFLENECFVKNGKIINKKTSKVIRAIIVVHVFGNMADMESIMELADEYKLPVIEDATEAIGTYYTSGYLKGKYAGTIGTIGIYSFNGNKIMTTGGGGMIVSNNNELLEKARYLTTQAKSDNLFYRHDEIGYNYRMTNLQAALGLAQFEQLETFIDTKKRNYHLYKSELESIEGLSLIDFRDNTRPNYWFYGLKLSDAYQLGRKELIKRLADQNIQARPIWDLIHDQLPYKNMQSHQIDKAYHYLSSIINLPCSSNLTSQEVNRVLNVLG</sequence>
<dbReference type="STRING" id="1308866.J416_02059"/>
<dbReference type="Proteomes" id="UP000012283">
    <property type="component" value="Unassembled WGS sequence"/>
</dbReference>
<dbReference type="OrthoDB" id="9810913at2"/>
<protein>
    <submittedName>
        <fullName evidence="4">Aminotransferase family protein</fullName>
    </submittedName>
</protein>
<dbReference type="InterPro" id="IPR000653">
    <property type="entry name" value="DegT/StrS_aminotransferase"/>
</dbReference>
<feature type="modified residue" description="N6-(pyridoxal phosphate)lysine" evidence="2">
    <location>
        <position position="205"/>
    </location>
</feature>
<name>N4WUV5_9BACI</name>
<proteinExistence type="inferred from homology"/>
<dbReference type="InterPro" id="IPR015424">
    <property type="entry name" value="PyrdxlP-dep_Trfase"/>
</dbReference>
<organism evidence="4 5">
    <name type="scientific">Gracilibacillus halophilus YIM-C55.5</name>
    <dbReference type="NCBI Taxonomy" id="1308866"/>
    <lineage>
        <taxon>Bacteria</taxon>
        <taxon>Bacillati</taxon>
        <taxon>Bacillota</taxon>
        <taxon>Bacilli</taxon>
        <taxon>Bacillales</taxon>
        <taxon>Bacillaceae</taxon>
        <taxon>Gracilibacillus</taxon>
    </lineage>
</organism>
<dbReference type="SUPFAM" id="SSF53383">
    <property type="entry name" value="PLP-dependent transferases"/>
    <property type="match status" value="1"/>
</dbReference>
<dbReference type="PANTHER" id="PTHR30244:SF30">
    <property type="entry name" value="BLR5990 PROTEIN"/>
    <property type="match status" value="1"/>
</dbReference>
<dbReference type="PATRIC" id="fig|1308866.3.peg.417"/>
<dbReference type="CDD" id="cd00616">
    <property type="entry name" value="AHBA_syn"/>
    <property type="match status" value="1"/>
</dbReference>
<dbReference type="Gene3D" id="3.90.1150.10">
    <property type="entry name" value="Aspartate Aminotransferase, domain 1"/>
    <property type="match status" value="1"/>
</dbReference>
<dbReference type="GO" id="GO:0008483">
    <property type="term" value="F:transaminase activity"/>
    <property type="evidence" value="ECO:0007669"/>
    <property type="project" value="UniProtKB-KW"/>
</dbReference>
<dbReference type="InterPro" id="IPR026385">
    <property type="entry name" value="LegC-like"/>
</dbReference>
<reference evidence="4 5" key="1">
    <citation type="submission" date="2013-03" db="EMBL/GenBank/DDBJ databases">
        <title>Draft genome sequence of Gracibacillus halophilus YIM-C55.5, a moderately halophilic and thermophilic organism from the Xiaochaidamu salt lake.</title>
        <authorList>
            <person name="Sugumar T."/>
            <person name="Polireddy D.R."/>
            <person name="Antony A."/>
            <person name="Madhava Y.R."/>
            <person name="Sivakumar N."/>
        </authorList>
    </citation>
    <scope>NUCLEOTIDE SEQUENCE [LARGE SCALE GENOMIC DNA]</scope>
    <source>
        <strain evidence="4 5">YIM-C55.5</strain>
    </source>
</reference>
<dbReference type="InterPro" id="IPR015421">
    <property type="entry name" value="PyrdxlP-dep_Trfase_major"/>
</dbReference>
<dbReference type="GO" id="GO:0000271">
    <property type="term" value="P:polysaccharide biosynthetic process"/>
    <property type="evidence" value="ECO:0007669"/>
    <property type="project" value="TreeGrafter"/>
</dbReference>
<dbReference type="InterPro" id="IPR015422">
    <property type="entry name" value="PyrdxlP-dep_Trfase_small"/>
</dbReference>
<evidence type="ECO:0000256" key="1">
    <source>
        <dbReference type="PIRSR" id="PIRSR000390-1"/>
    </source>
</evidence>
<comment type="similarity">
    <text evidence="3">Belongs to the DegT/DnrJ/EryC1 family.</text>
</comment>
<dbReference type="Pfam" id="PF01041">
    <property type="entry name" value="DegT_DnrJ_EryC1"/>
    <property type="match status" value="1"/>
</dbReference>
<dbReference type="RefSeq" id="WP_003463652.1">
    <property type="nucleotide sequence ID" value="NZ_APML01000006.1"/>
</dbReference>
<dbReference type="Gene3D" id="3.40.640.10">
    <property type="entry name" value="Type I PLP-dependent aspartate aminotransferase-like (Major domain)"/>
    <property type="match status" value="1"/>
</dbReference>
<dbReference type="AlphaFoldDB" id="N4WUV5"/>
<keyword evidence="2 3" id="KW-0663">Pyridoxal phosphate</keyword>
<gene>
    <name evidence="4" type="ORF">J416_02059</name>
</gene>
<dbReference type="PANTHER" id="PTHR30244">
    <property type="entry name" value="TRANSAMINASE"/>
    <property type="match status" value="1"/>
</dbReference>
<evidence type="ECO:0000256" key="3">
    <source>
        <dbReference type="RuleBase" id="RU004508"/>
    </source>
</evidence>
<keyword evidence="5" id="KW-1185">Reference proteome</keyword>
<keyword evidence="4" id="KW-0032">Aminotransferase</keyword>
<dbReference type="EMBL" id="APML01000006">
    <property type="protein sequence ID" value="ENH98110.1"/>
    <property type="molecule type" value="Genomic_DNA"/>
</dbReference>
<accession>N4WUV5</accession>
<dbReference type="NCBIfam" id="TIGR04181">
    <property type="entry name" value="NHT_00031"/>
    <property type="match status" value="1"/>
</dbReference>
<comment type="caution">
    <text evidence="4">The sequence shown here is derived from an EMBL/GenBank/DDBJ whole genome shotgun (WGS) entry which is preliminary data.</text>
</comment>
<keyword evidence="4" id="KW-0808">Transferase</keyword>
<feature type="active site" description="Proton acceptor" evidence="1">
    <location>
        <position position="205"/>
    </location>
</feature>
<evidence type="ECO:0000313" key="4">
    <source>
        <dbReference type="EMBL" id="ENH98110.1"/>
    </source>
</evidence>
<evidence type="ECO:0000313" key="5">
    <source>
        <dbReference type="Proteomes" id="UP000012283"/>
    </source>
</evidence>